<organism evidence="1 2">
    <name type="scientific">Penicillium cf. viridicatum</name>
    <dbReference type="NCBI Taxonomy" id="2972119"/>
    <lineage>
        <taxon>Eukaryota</taxon>
        <taxon>Fungi</taxon>
        <taxon>Dikarya</taxon>
        <taxon>Ascomycota</taxon>
        <taxon>Pezizomycotina</taxon>
        <taxon>Eurotiomycetes</taxon>
        <taxon>Eurotiomycetidae</taxon>
        <taxon>Eurotiales</taxon>
        <taxon>Aspergillaceae</taxon>
        <taxon>Penicillium</taxon>
    </lineage>
</organism>
<gene>
    <name evidence="1" type="ORF">N7449_008256</name>
</gene>
<evidence type="ECO:0000313" key="1">
    <source>
        <dbReference type="EMBL" id="KAJ5192114.1"/>
    </source>
</evidence>
<comment type="caution">
    <text evidence="1">The sequence shown here is derived from an EMBL/GenBank/DDBJ whole genome shotgun (WGS) entry which is preliminary data.</text>
</comment>
<reference evidence="1" key="2">
    <citation type="journal article" date="2023" name="IMA Fungus">
        <title>Comparative genomic study of the Penicillium genus elucidates a diverse pangenome and 15 lateral gene transfer events.</title>
        <authorList>
            <person name="Petersen C."/>
            <person name="Sorensen T."/>
            <person name="Nielsen M.R."/>
            <person name="Sondergaard T.E."/>
            <person name="Sorensen J.L."/>
            <person name="Fitzpatrick D.A."/>
            <person name="Frisvad J.C."/>
            <person name="Nielsen K.L."/>
        </authorList>
    </citation>
    <scope>NUCLEOTIDE SEQUENCE</scope>
    <source>
        <strain evidence="1">IBT 20477</strain>
    </source>
</reference>
<dbReference type="OrthoDB" id="4336991at2759"/>
<accession>A0A9W9M7Z0</accession>
<dbReference type="AlphaFoldDB" id="A0A9W9M7Z0"/>
<reference evidence="1" key="1">
    <citation type="submission" date="2022-11" db="EMBL/GenBank/DDBJ databases">
        <authorList>
            <person name="Petersen C."/>
        </authorList>
    </citation>
    <scope>NUCLEOTIDE SEQUENCE</scope>
    <source>
        <strain evidence="1">IBT 20477</strain>
    </source>
</reference>
<evidence type="ECO:0000313" key="2">
    <source>
        <dbReference type="Proteomes" id="UP001150942"/>
    </source>
</evidence>
<name>A0A9W9M7Z0_9EURO</name>
<protein>
    <submittedName>
        <fullName evidence="1">Uncharacterized protein</fullName>
    </submittedName>
</protein>
<sequence length="77" mass="8928">MASNDTWITPLVRYRINQDSFKMQEDPGIELGQFDDVDTDFGATLKNTINVVNNDNYRTRKKQTVLIIILLSGFRDF</sequence>
<proteinExistence type="predicted"/>
<dbReference type="EMBL" id="JAPQKQ010000006">
    <property type="protein sequence ID" value="KAJ5192114.1"/>
    <property type="molecule type" value="Genomic_DNA"/>
</dbReference>
<keyword evidence="2" id="KW-1185">Reference proteome</keyword>
<dbReference type="Proteomes" id="UP001150942">
    <property type="component" value="Unassembled WGS sequence"/>
</dbReference>